<dbReference type="Proteomes" id="UP000327108">
    <property type="component" value="Unassembled WGS sequence"/>
</dbReference>
<organism evidence="1 2">
    <name type="scientific">Ochrobactrum quorumnocens</name>
    <dbReference type="NCBI Taxonomy" id="271865"/>
    <lineage>
        <taxon>Bacteria</taxon>
        <taxon>Pseudomonadati</taxon>
        <taxon>Pseudomonadota</taxon>
        <taxon>Alphaproteobacteria</taxon>
        <taxon>Hyphomicrobiales</taxon>
        <taxon>Brucellaceae</taxon>
        <taxon>Brucella/Ochrobactrum group</taxon>
        <taxon>Ochrobactrum</taxon>
    </lineage>
</organism>
<sequence length="261" mass="29898">MTFHSYRAHLFLFVVVFSVLPNAVYAAGFDCSRASSRTEKLICHDEGLSIADSLLNQMHRKALEDPLIDHKSIKSYVNQFIASRDRCTRDADDIMDCLAERYDAGMATYRSLPHSVDVDSFELNRSIGFDWEKIRVPVEDETWPYRIFIYMPANSNGLWHESQAYLVVQDRLTEITMQVIYLPNLNLSLEESKVSTARVDYNKGLSKTDARIENPDKDGHFAITLSCGDKPRYTYHDMHFVADKAAGNFVFIKNDDCTDVN</sequence>
<reference evidence="1 2" key="1">
    <citation type="submission" date="2019-09" db="EMBL/GenBank/DDBJ databases">
        <title>Biological control of the noxious weed angled onion (Allium triquetrum) thwarted by endophytic bacteria in Victoria, Australia.</title>
        <authorList>
            <person name="Tehranchian P."/>
            <person name="Adair R.J."/>
            <person name="Van T.H."/>
            <person name="Morrison P.D."/>
            <person name="Williams H."/>
            <person name="Lawrie A.C."/>
        </authorList>
    </citation>
    <scope>NUCLEOTIDE SEQUENCE [LARGE SCALE GENOMIC DNA]</scope>
    <source>
        <strain evidence="1 2">RPTAtOch1</strain>
    </source>
</reference>
<comment type="caution">
    <text evidence="1">The sequence shown here is derived from an EMBL/GenBank/DDBJ whole genome shotgun (WGS) entry which is preliminary data.</text>
</comment>
<accession>A0A5N1JHD2</accession>
<protein>
    <recommendedName>
        <fullName evidence="3">DUF1311 domain-containing protein</fullName>
    </recommendedName>
</protein>
<dbReference type="RefSeq" id="WP_151095883.1">
    <property type="nucleotide sequence ID" value="NZ_VYXQ01000033.1"/>
</dbReference>
<evidence type="ECO:0008006" key="3">
    <source>
        <dbReference type="Google" id="ProtNLM"/>
    </source>
</evidence>
<evidence type="ECO:0000313" key="1">
    <source>
        <dbReference type="EMBL" id="KAA9354532.1"/>
    </source>
</evidence>
<dbReference type="AlphaFoldDB" id="A0A5N1JHD2"/>
<gene>
    <name evidence="1" type="ORF">F3W84_22305</name>
</gene>
<evidence type="ECO:0000313" key="2">
    <source>
        <dbReference type="Proteomes" id="UP000327108"/>
    </source>
</evidence>
<name>A0A5N1JHD2_9HYPH</name>
<proteinExistence type="predicted"/>
<dbReference type="EMBL" id="VYXQ01000033">
    <property type="protein sequence ID" value="KAA9354532.1"/>
    <property type="molecule type" value="Genomic_DNA"/>
</dbReference>
<keyword evidence="2" id="KW-1185">Reference proteome</keyword>